<protein>
    <recommendedName>
        <fullName evidence="6">Protein kinase domain-containing protein</fullName>
    </recommendedName>
</protein>
<dbReference type="InterPro" id="IPR045269">
    <property type="entry name" value="Atg1-like"/>
</dbReference>
<dbReference type="AlphaFoldDB" id="A0A433TXN2"/>
<evidence type="ECO:0000256" key="1">
    <source>
        <dbReference type="ARBA" id="ARBA00022679"/>
    </source>
</evidence>
<dbReference type="PANTHER" id="PTHR24348">
    <property type="entry name" value="SERINE/THREONINE-PROTEIN KINASE UNC-51-RELATED"/>
    <property type="match status" value="1"/>
</dbReference>
<feature type="compositionally biased region" description="Low complexity" evidence="5">
    <location>
        <begin position="188"/>
        <end position="197"/>
    </location>
</feature>
<dbReference type="GO" id="GO:0000407">
    <property type="term" value="C:phagophore assembly site"/>
    <property type="evidence" value="ECO:0007669"/>
    <property type="project" value="TreeGrafter"/>
</dbReference>
<sequence>GILSLFFSYRKGLSEHETLEYSQQLSSALAYLHKNHIVHRDLKPDNVMLDKDTDILKIIDFGLSATCPSTPHLTRRCGTPAYMAPEVTNPTGYGCAVDMWSLGVSIVEMLQGSAPILDELHHKGNYPKLVQRRNMFAGLPSLSKDCVNFLDRLLQLYPERRMSAADALQHPWLKSCLTSVTKPQHQKQLQQRQTEQTLLHDNKAKQS</sequence>
<dbReference type="STRING" id="188477.A0A433TXN2"/>
<dbReference type="EMBL" id="RQTK01000141">
    <property type="protein sequence ID" value="RUS86364.1"/>
    <property type="molecule type" value="Genomic_DNA"/>
</dbReference>
<evidence type="ECO:0000259" key="6">
    <source>
        <dbReference type="PROSITE" id="PS50011"/>
    </source>
</evidence>
<accession>A0A433TXN2</accession>
<dbReference type="InterPro" id="IPR000719">
    <property type="entry name" value="Prot_kinase_dom"/>
</dbReference>
<dbReference type="SMART" id="SM00220">
    <property type="entry name" value="S_TKc"/>
    <property type="match status" value="1"/>
</dbReference>
<reference evidence="7 8" key="1">
    <citation type="submission" date="2019-01" db="EMBL/GenBank/DDBJ databases">
        <title>A draft genome assembly of the solar-powered sea slug Elysia chlorotica.</title>
        <authorList>
            <person name="Cai H."/>
            <person name="Li Q."/>
            <person name="Fang X."/>
            <person name="Li J."/>
            <person name="Curtis N.E."/>
            <person name="Altenburger A."/>
            <person name="Shibata T."/>
            <person name="Feng M."/>
            <person name="Maeda T."/>
            <person name="Schwartz J.A."/>
            <person name="Shigenobu S."/>
            <person name="Lundholm N."/>
            <person name="Nishiyama T."/>
            <person name="Yang H."/>
            <person name="Hasebe M."/>
            <person name="Li S."/>
            <person name="Pierce S.K."/>
            <person name="Wang J."/>
        </authorList>
    </citation>
    <scope>NUCLEOTIDE SEQUENCE [LARGE SCALE GENOMIC DNA]</scope>
    <source>
        <strain evidence="7">EC2010</strain>
        <tissue evidence="7">Whole organism of an adult</tissue>
    </source>
</reference>
<evidence type="ECO:0000256" key="4">
    <source>
        <dbReference type="ARBA" id="ARBA00022840"/>
    </source>
</evidence>
<evidence type="ECO:0000313" key="7">
    <source>
        <dbReference type="EMBL" id="RUS86364.1"/>
    </source>
</evidence>
<dbReference type="GO" id="GO:0010506">
    <property type="term" value="P:regulation of autophagy"/>
    <property type="evidence" value="ECO:0007669"/>
    <property type="project" value="InterPro"/>
</dbReference>
<dbReference type="PROSITE" id="PS50011">
    <property type="entry name" value="PROTEIN_KINASE_DOM"/>
    <property type="match status" value="1"/>
</dbReference>
<proteinExistence type="predicted"/>
<keyword evidence="4" id="KW-0067">ATP-binding</keyword>
<dbReference type="GO" id="GO:0004674">
    <property type="term" value="F:protein serine/threonine kinase activity"/>
    <property type="evidence" value="ECO:0007669"/>
    <property type="project" value="InterPro"/>
</dbReference>
<keyword evidence="8" id="KW-1185">Reference proteome</keyword>
<dbReference type="Gene3D" id="1.10.510.10">
    <property type="entry name" value="Transferase(Phosphotransferase) domain 1"/>
    <property type="match status" value="1"/>
</dbReference>
<dbReference type="SUPFAM" id="SSF56112">
    <property type="entry name" value="Protein kinase-like (PK-like)"/>
    <property type="match status" value="1"/>
</dbReference>
<evidence type="ECO:0000313" key="8">
    <source>
        <dbReference type="Proteomes" id="UP000271974"/>
    </source>
</evidence>
<dbReference type="GO" id="GO:0000045">
    <property type="term" value="P:autophagosome assembly"/>
    <property type="evidence" value="ECO:0007669"/>
    <property type="project" value="TreeGrafter"/>
</dbReference>
<dbReference type="GO" id="GO:0005776">
    <property type="term" value="C:autophagosome"/>
    <property type="evidence" value="ECO:0007669"/>
    <property type="project" value="TreeGrafter"/>
</dbReference>
<gene>
    <name evidence="7" type="ORF">EGW08_005882</name>
</gene>
<organism evidence="7 8">
    <name type="scientific">Elysia chlorotica</name>
    <name type="common">Eastern emerald elysia</name>
    <name type="synonym">Sea slug</name>
    <dbReference type="NCBI Taxonomy" id="188477"/>
    <lineage>
        <taxon>Eukaryota</taxon>
        <taxon>Metazoa</taxon>
        <taxon>Spiralia</taxon>
        <taxon>Lophotrochozoa</taxon>
        <taxon>Mollusca</taxon>
        <taxon>Gastropoda</taxon>
        <taxon>Heterobranchia</taxon>
        <taxon>Euthyneura</taxon>
        <taxon>Panpulmonata</taxon>
        <taxon>Sacoglossa</taxon>
        <taxon>Placobranchoidea</taxon>
        <taxon>Plakobranchidae</taxon>
        <taxon>Elysia</taxon>
    </lineage>
</organism>
<feature type="compositionally biased region" description="Basic and acidic residues" evidence="5">
    <location>
        <begin position="198"/>
        <end position="207"/>
    </location>
</feature>
<dbReference type="OrthoDB" id="193931at2759"/>
<feature type="domain" description="Protein kinase" evidence="6">
    <location>
        <begin position="1"/>
        <end position="173"/>
    </location>
</feature>
<dbReference type="GO" id="GO:0016020">
    <property type="term" value="C:membrane"/>
    <property type="evidence" value="ECO:0007669"/>
    <property type="project" value="TreeGrafter"/>
</dbReference>
<dbReference type="InterPro" id="IPR008271">
    <property type="entry name" value="Ser/Thr_kinase_AS"/>
</dbReference>
<name>A0A433TXN2_ELYCH</name>
<evidence type="ECO:0000256" key="2">
    <source>
        <dbReference type="ARBA" id="ARBA00022741"/>
    </source>
</evidence>
<keyword evidence="1" id="KW-0808">Transferase</keyword>
<dbReference type="GO" id="GO:0005829">
    <property type="term" value="C:cytosol"/>
    <property type="evidence" value="ECO:0007669"/>
    <property type="project" value="TreeGrafter"/>
</dbReference>
<evidence type="ECO:0000256" key="5">
    <source>
        <dbReference type="SAM" id="MobiDB-lite"/>
    </source>
</evidence>
<keyword evidence="2" id="KW-0547">Nucleotide-binding</keyword>
<feature type="non-terminal residue" evidence="7">
    <location>
        <position position="1"/>
    </location>
</feature>
<dbReference type="PANTHER" id="PTHR24348:SF22">
    <property type="entry name" value="NON-SPECIFIC SERINE_THREONINE PROTEIN KINASE"/>
    <property type="match status" value="1"/>
</dbReference>
<dbReference type="GO" id="GO:0005524">
    <property type="term" value="F:ATP binding"/>
    <property type="evidence" value="ECO:0007669"/>
    <property type="project" value="UniProtKB-KW"/>
</dbReference>
<comment type="caution">
    <text evidence="7">The sequence shown here is derived from an EMBL/GenBank/DDBJ whole genome shotgun (WGS) entry which is preliminary data.</text>
</comment>
<dbReference type="InterPro" id="IPR011009">
    <property type="entry name" value="Kinase-like_dom_sf"/>
</dbReference>
<feature type="region of interest" description="Disordered" evidence="5">
    <location>
        <begin position="188"/>
        <end position="207"/>
    </location>
</feature>
<keyword evidence="3" id="KW-0418">Kinase</keyword>
<evidence type="ECO:0000256" key="3">
    <source>
        <dbReference type="ARBA" id="ARBA00022777"/>
    </source>
</evidence>
<dbReference type="Proteomes" id="UP000271974">
    <property type="component" value="Unassembled WGS sequence"/>
</dbReference>
<dbReference type="PROSITE" id="PS00108">
    <property type="entry name" value="PROTEIN_KINASE_ST"/>
    <property type="match status" value="1"/>
</dbReference>
<dbReference type="Pfam" id="PF00069">
    <property type="entry name" value="Pkinase"/>
    <property type="match status" value="1"/>
</dbReference>